<dbReference type="EMBL" id="CP000383">
    <property type="protein sequence ID" value="ABG57328.1"/>
    <property type="molecule type" value="Genomic_DNA"/>
</dbReference>
<dbReference type="RefSeq" id="WP_011583444.1">
    <property type="nucleotide sequence ID" value="NC_008255.1"/>
</dbReference>
<keyword evidence="4" id="KW-1185">Reference proteome</keyword>
<dbReference type="InterPro" id="IPR010982">
    <property type="entry name" value="Lambda_DNA-bd_dom_sf"/>
</dbReference>
<dbReference type="InterPro" id="IPR001387">
    <property type="entry name" value="Cro/C1-type_HTH"/>
</dbReference>
<dbReference type="PANTHER" id="PTHR43236">
    <property type="entry name" value="ANTITOXIN HIGA1"/>
    <property type="match status" value="1"/>
</dbReference>
<dbReference type="SUPFAM" id="SSF47413">
    <property type="entry name" value="lambda repressor-like DNA-binding domains"/>
    <property type="match status" value="1"/>
</dbReference>
<dbReference type="OrthoDB" id="9794834at2"/>
<dbReference type="InterPro" id="IPR052345">
    <property type="entry name" value="Rad_response_metalloprotease"/>
</dbReference>
<evidence type="ECO:0000313" key="3">
    <source>
        <dbReference type="EMBL" id="ABG57328.1"/>
    </source>
</evidence>
<evidence type="ECO:0000259" key="2">
    <source>
        <dbReference type="PROSITE" id="PS50943"/>
    </source>
</evidence>
<dbReference type="Pfam" id="PF06114">
    <property type="entry name" value="Peptidase_M78"/>
    <property type="match status" value="1"/>
</dbReference>
<dbReference type="GO" id="GO:0003677">
    <property type="term" value="F:DNA binding"/>
    <property type="evidence" value="ECO:0007669"/>
    <property type="project" value="InterPro"/>
</dbReference>
<comment type="similarity">
    <text evidence="1">Belongs to the short-chain fatty acyl-CoA assimilation regulator (ScfR) family.</text>
</comment>
<dbReference type="KEGG" id="chu:CHU_0034"/>
<dbReference type="Proteomes" id="UP000001822">
    <property type="component" value="Chromosome"/>
</dbReference>
<dbReference type="PANTHER" id="PTHR43236:SF2">
    <property type="entry name" value="BLL0069 PROTEIN"/>
    <property type="match status" value="1"/>
</dbReference>
<dbReference type="SMART" id="SM00530">
    <property type="entry name" value="HTH_XRE"/>
    <property type="match status" value="1"/>
</dbReference>
<feature type="domain" description="HTH cro/C1-type" evidence="2">
    <location>
        <begin position="12"/>
        <end position="66"/>
    </location>
</feature>
<name>A0A6N4SM43_CYTH3</name>
<dbReference type="InterPro" id="IPR010359">
    <property type="entry name" value="IrrE_HExxH"/>
</dbReference>
<organism evidence="3 4">
    <name type="scientific">Cytophaga hutchinsonii (strain ATCC 33406 / DSM 1761 / CIP 103989 / NBRC 15051 / NCIMB 9469 / D465)</name>
    <dbReference type="NCBI Taxonomy" id="269798"/>
    <lineage>
        <taxon>Bacteria</taxon>
        <taxon>Pseudomonadati</taxon>
        <taxon>Bacteroidota</taxon>
        <taxon>Cytophagia</taxon>
        <taxon>Cytophagales</taxon>
        <taxon>Cytophagaceae</taxon>
        <taxon>Cytophaga</taxon>
    </lineage>
</organism>
<accession>A0A6N4SM43</accession>
<protein>
    <submittedName>
        <fullName evidence="3">Zinc-related peptidase</fullName>
    </submittedName>
</protein>
<proteinExistence type="inferred from homology"/>
<dbReference type="CDD" id="cd00093">
    <property type="entry name" value="HTH_XRE"/>
    <property type="match status" value="1"/>
</dbReference>
<sequence length="377" mass="44162">MPIDRVSLGNKLSRCRQNLDLELSDVSKKIGLPLERLDQIEKGIKEPTGDEILIFADFYRQDYKYFISNERLSASEQVEILYRKFGDIFSKEDRWAIQEFIFLCENEQDILNYLDFNKLNFIAPKYSHVYKSQGTETAEKLRHFLGYKNEELYSDLYSEFRKIGLHVFRRKLNNSQISGLFIKHPVAGKCILVNYDDDTYRQNFTLCHEVCHALLDDEHEINISFKSENDYREIRANTFAGSFLIPLSYIEKFKLLTWTEELVLKIAIQLKVNIQTLLIVLKSNNCINQNLYDKFIKLKISRKDKDDYELKGVSPAILSSKKLLLERGLSMFYVKKCHEAYVNGHISSGKLAANLLVDESELPFILDLFKLKLNYEH</sequence>
<dbReference type="AlphaFoldDB" id="A0A6N4SM43"/>
<reference evidence="3 4" key="1">
    <citation type="journal article" date="2007" name="Appl. Environ. Microbiol.">
        <title>Genome sequence of the cellulolytic gliding bacterium Cytophaga hutchinsonii.</title>
        <authorList>
            <person name="Xie G."/>
            <person name="Bruce D.C."/>
            <person name="Challacombe J.F."/>
            <person name="Chertkov O."/>
            <person name="Detter J.C."/>
            <person name="Gilna P."/>
            <person name="Han C.S."/>
            <person name="Lucas S."/>
            <person name="Misra M."/>
            <person name="Myers G.L."/>
            <person name="Richardson P."/>
            <person name="Tapia R."/>
            <person name="Thayer N."/>
            <person name="Thompson L.S."/>
            <person name="Brettin T.S."/>
            <person name="Henrissat B."/>
            <person name="Wilson D.B."/>
            <person name="McBride M.J."/>
        </authorList>
    </citation>
    <scope>NUCLEOTIDE SEQUENCE [LARGE SCALE GENOMIC DNA]</scope>
    <source>
        <strain evidence="4">ATCC 33406 / DSM 1761 / CIP 103989 / NBRC 15051 / NCIMB 9469 / D465</strain>
    </source>
</reference>
<dbReference type="Gene3D" id="1.10.260.40">
    <property type="entry name" value="lambda repressor-like DNA-binding domains"/>
    <property type="match status" value="1"/>
</dbReference>
<gene>
    <name evidence="3" type="ordered locus">CHU_0034</name>
</gene>
<dbReference type="Gene3D" id="1.10.10.2910">
    <property type="match status" value="1"/>
</dbReference>
<evidence type="ECO:0000256" key="1">
    <source>
        <dbReference type="ARBA" id="ARBA00007227"/>
    </source>
</evidence>
<evidence type="ECO:0000313" key="4">
    <source>
        <dbReference type="Proteomes" id="UP000001822"/>
    </source>
</evidence>
<dbReference type="PROSITE" id="PS50943">
    <property type="entry name" value="HTH_CROC1"/>
    <property type="match status" value="1"/>
</dbReference>